<comment type="caution">
    <text evidence="1">The sequence shown here is derived from an EMBL/GenBank/DDBJ whole genome shotgun (WGS) entry which is preliminary data.</text>
</comment>
<name>A0AAV9XY16_9CRYT</name>
<sequence>MDSEGKINLKRLYDNDFSAIVWLNNALRQGKVHNKGENVDDLEGRLLSISQSCTSIITEYTESIESKMTNINDMLNDFMLLNDENKNMMNKLTNKISECSSIISKNEQKYTNNNSIEEVIMLFEKKEKLENVMKLLINNSKFESLLSEIEYILKDKDNFTLLIKEQGDEFYDIIDKICLLKLLVSSLEPIPEFFNRIERFRLLEKSVISTLDNIFLDLFIMDPNNELLFDLLNIYSKLDQDLRLYEYFIDVIINQINLVWNLVWSLTTFGSQNGKNTDFDNTDSNSENLNRIIYLFSIQDLKGIGISQDMLRISEDDAIRRYFSWFNELIVTRRKVINDLFIRFKEKTSDFIKNIANNLLKVCLYNIKEFLDTILITITNSIFMFPENDSEKYDVENDSIFGINQDSILTTDIREIQAVCERILVSLINGINMIICSGNKNDNVIVNEDVDNENTDFNSVHNIISNYLLNDEFMINDLSETLLNNGSNVVQSILLCDVSSIFQVLKRISIDINSIVNNKIPISDYSKEIEAKNTFLLDKINNLFKKEKVFDNNVNFNIMKPLPNKDYIMLFVNMIDYSTKYYFENELIHLLNPIQNAIRSQTLKLVKNLNQKFNENITIINYLDKELLNSCFLFYCTMLKTKKTFIDIIHDVIIHCRTVNSSIDNNYGSRIHSGSNGVDTHVNTTIDDEKQIESINKSNNNCMFILKLLLLQNKIDFNQYSIFDRINNSMPNNLNNELRDILFCHGEKIKNEDITNFIINLESIKFISQIILDSIEIMSQCCSYPILASLESYKGLELWNVIKNLMYETDGSESSNKLDEIESKVIIYIEKNKLQPSNLIVSVGEYLLNIAVIIESIFNNNTENNIVQEFFVNSENNLIKKIIENVSVIVFDAIKRQIIDIEEMETFGYISLFVDVKYLISIFDILILYNNEFDDDRNPSKELIGLSQSLMYIIMKIDYLNSEYYNINDSKIEYWYRSLIQKGKKDK</sequence>
<keyword evidence="2" id="KW-1185">Reference proteome</keyword>
<protein>
    <submittedName>
        <fullName evidence="1">Uncharacterized protein</fullName>
    </submittedName>
</protein>
<proteinExistence type="predicted"/>
<dbReference type="AlphaFoldDB" id="A0AAV9XY16"/>
<reference evidence="1 2" key="1">
    <citation type="submission" date="2023-10" db="EMBL/GenBank/DDBJ databases">
        <title>Comparative genomics analysis reveals potential genetic determinants of host preference in Cryptosporidium xiaoi.</title>
        <authorList>
            <person name="Xiao L."/>
            <person name="Li J."/>
        </authorList>
    </citation>
    <scope>NUCLEOTIDE SEQUENCE [LARGE SCALE GENOMIC DNA]</scope>
    <source>
        <strain evidence="1 2">52996</strain>
    </source>
</reference>
<dbReference type="Proteomes" id="UP001311799">
    <property type="component" value="Unassembled WGS sequence"/>
</dbReference>
<evidence type="ECO:0000313" key="2">
    <source>
        <dbReference type="Proteomes" id="UP001311799"/>
    </source>
</evidence>
<accession>A0AAV9XY16</accession>
<evidence type="ECO:0000313" key="1">
    <source>
        <dbReference type="EMBL" id="KAK6589090.1"/>
    </source>
</evidence>
<dbReference type="EMBL" id="JAWDEY010000015">
    <property type="protein sequence ID" value="KAK6589090.1"/>
    <property type="molecule type" value="Genomic_DNA"/>
</dbReference>
<gene>
    <name evidence="1" type="ORF">RS030_233553</name>
</gene>
<organism evidence="1 2">
    <name type="scientific">Cryptosporidium xiaoi</name>
    <dbReference type="NCBI Taxonomy" id="659607"/>
    <lineage>
        <taxon>Eukaryota</taxon>
        <taxon>Sar</taxon>
        <taxon>Alveolata</taxon>
        <taxon>Apicomplexa</taxon>
        <taxon>Conoidasida</taxon>
        <taxon>Coccidia</taxon>
        <taxon>Eucoccidiorida</taxon>
        <taxon>Eimeriorina</taxon>
        <taxon>Cryptosporidiidae</taxon>
        <taxon>Cryptosporidium</taxon>
    </lineage>
</organism>